<dbReference type="Proteomes" id="UP001610563">
    <property type="component" value="Unassembled WGS sequence"/>
</dbReference>
<accession>A0ABR4FSZ5</accession>
<comment type="caution">
    <text evidence="1">The sequence shown here is derived from an EMBL/GenBank/DDBJ whole genome shotgun (WGS) entry which is preliminary data.</text>
</comment>
<proteinExistence type="predicted"/>
<reference evidence="1 2" key="1">
    <citation type="submission" date="2024-07" db="EMBL/GenBank/DDBJ databases">
        <title>Section-level genome sequencing and comparative genomics of Aspergillus sections Usti and Cavernicolus.</title>
        <authorList>
            <consortium name="Lawrence Berkeley National Laboratory"/>
            <person name="Nybo J.L."/>
            <person name="Vesth T.C."/>
            <person name="Theobald S."/>
            <person name="Frisvad J.C."/>
            <person name="Larsen T.O."/>
            <person name="Kjaerboelling I."/>
            <person name="Rothschild-Mancinelli K."/>
            <person name="Lyhne E.K."/>
            <person name="Kogle M.E."/>
            <person name="Barry K."/>
            <person name="Clum A."/>
            <person name="Na H."/>
            <person name="Ledsgaard L."/>
            <person name="Lin J."/>
            <person name="Lipzen A."/>
            <person name="Kuo A."/>
            <person name="Riley R."/>
            <person name="Mondo S."/>
            <person name="Labutti K."/>
            <person name="Haridas S."/>
            <person name="Pangalinan J."/>
            <person name="Salamov A.A."/>
            <person name="Simmons B.A."/>
            <person name="Magnuson J.K."/>
            <person name="Chen J."/>
            <person name="Drula E."/>
            <person name="Henrissat B."/>
            <person name="Wiebenga A."/>
            <person name="Lubbers R.J."/>
            <person name="Gomes A.C."/>
            <person name="Makela M.R."/>
            <person name="Stajich J."/>
            <person name="Grigoriev I.V."/>
            <person name="Mortensen U.H."/>
            <person name="De Vries R.P."/>
            <person name="Baker S.E."/>
            <person name="Andersen M.R."/>
        </authorList>
    </citation>
    <scope>NUCLEOTIDE SEQUENCE [LARGE SCALE GENOMIC DNA]</scope>
    <source>
        <strain evidence="1 2">CBS 209.92</strain>
    </source>
</reference>
<evidence type="ECO:0000313" key="1">
    <source>
        <dbReference type="EMBL" id="KAL2786380.1"/>
    </source>
</evidence>
<evidence type="ECO:0000313" key="2">
    <source>
        <dbReference type="Proteomes" id="UP001610563"/>
    </source>
</evidence>
<dbReference type="EMBL" id="JBFTWV010000119">
    <property type="protein sequence ID" value="KAL2786380.1"/>
    <property type="molecule type" value="Genomic_DNA"/>
</dbReference>
<name>A0ABR4FSZ5_9EURO</name>
<keyword evidence="2" id="KW-1185">Reference proteome</keyword>
<sequence length="193" mass="21872">MGKRSRSTTAENVVECALAKFDHTKSYFSMDLSPLIYKYSEADARSSSAVCYVGRKEDLVYDHGFMQLLGERWMAEQEVLFLHQNGWQSHSTRSPNHAGRGRDFLKKLGRPYSHPARNNLKASRRSRQIEVGVGEPGISCILLPAHSRLQHLAPGEETRLIQLVKESGLMLGLARELSPKLIQYQIWYNNGKA</sequence>
<protein>
    <submittedName>
        <fullName evidence="1">Uncharacterized protein</fullName>
    </submittedName>
</protein>
<gene>
    <name evidence="1" type="ORF">BJX66DRAFT_32331</name>
</gene>
<organism evidence="1 2">
    <name type="scientific">Aspergillus keveii</name>
    <dbReference type="NCBI Taxonomy" id="714993"/>
    <lineage>
        <taxon>Eukaryota</taxon>
        <taxon>Fungi</taxon>
        <taxon>Dikarya</taxon>
        <taxon>Ascomycota</taxon>
        <taxon>Pezizomycotina</taxon>
        <taxon>Eurotiomycetes</taxon>
        <taxon>Eurotiomycetidae</taxon>
        <taxon>Eurotiales</taxon>
        <taxon>Aspergillaceae</taxon>
        <taxon>Aspergillus</taxon>
        <taxon>Aspergillus subgen. Nidulantes</taxon>
    </lineage>
</organism>